<dbReference type="Proteomes" id="UP000033047">
    <property type="component" value="Unassembled WGS sequence"/>
</dbReference>
<dbReference type="InterPro" id="IPR001451">
    <property type="entry name" value="Hexapep"/>
</dbReference>
<dbReference type="PATRIC" id="fig|927665.4.peg.3516"/>
<accession>A0A0F5J8N4</accession>
<dbReference type="PANTHER" id="PTHR23416">
    <property type="entry name" value="SIALIC ACID SYNTHASE-RELATED"/>
    <property type="match status" value="1"/>
</dbReference>
<dbReference type="SUPFAM" id="SSF51161">
    <property type="entry name" value="Trimeric LpxA-like enzymes"/>
    <property type="match status" value="1"/>
</dbReference>
<protein>
    <recommendedName>
        <fullName evidence="3">Acyltransferase</fullName>
    </recommendedName>
</protein>
<dbReference type="Pfam" id="PF14602">
    <property type="entry name" value="Hexapep_2"/>
    <property type="match status" value="2"/>
</dbReference>
<evidence type="ECO:0000313" key="1">
    <source>
        <dbReference type="EMBL" id="KKB53870.1"/>
    </source>
</evidence>
<dbReference type="AlphaFoldDB" id="A0A0F5J8N4"/>
<dbReference type="EMBL" id="AQHV01000014">
    <property type="protein sequence ID" value="KKB53870.1"/>
    <property type="molecule type" value="Genomic_DNA"/>
</dbReference>
<dbReference type="RefSeq" id="WP_046146887.1">
    <property type="nucleotide sequence ID" value="NZ_KQ033913.1"/>
</dbReference>
<dbReference type="STRING" id="927665.HMPREF1535_03423"/>
<dbReference type="Gene3D" id="2.160.10.10">
    <property type="entry name" value="Hexapeptide repeat proteins"/>
    <property type="match status" value="1"/>
</dbReference>
<dbReference type="CDD" id="cd04647">
    <property type="entry name" value="LbH_MAT_like"/>
    <property type="match status" value="1"/>
</dbReference>
<sequence>MIRLFALYLLYLFQKIRYLGRVNLVGFSIILAFRNSSISIGKGSGLCSTPVYNLLGMYQRTILVARHGGTIHIGENVGISGSTIYAMKEIRIGNNTFIGANCKIVDNDFHAFEPGLNFTTDPLHLKMKPVSIGENCFVGMNSIILKGTVIGKNSIIGAGSVVCGKFPENVVIAGNPARIIKYRSIDSKE</sequence>
<name>A0A0F5J8N4_9BACT</name>
<evidence type="ECO:0008006" key="3">
    <source>
        <dbReference type="Google" id="ProtNLM"/>
    </source>
</evidence>
<reference evidence="1 2" key="1">
    <citation type="submission" date="2013-04" db="EMBL/GenBank/DDBJ databases">
        <title>The Genome Sequence of Parabacteroides goldsteinii DSM 19448.</title>
        <authorList>
            <consortium name="The Broad Institute Genomics Platform"/>
            <person name="Earl A."/>
            <person name="Ward D."/>
            <person name="Feldgarden M."/>
            <person name="Gevers D."/>
            <person name="Martens E."/>
            <person name="Sakamoto M."/>
            <person name="Benno Y."/>
            <person name="Song Y."/>
            <person name="Liu C."/>
            <person name="Lee J."/>
            <person name="Bolanos M."/>
            <person name="Vaisanen M.L."/>
            <person name="Finegold S.M."/>
            <person name="Walker B."/>
            <person name="Young S."/>
            <person name="Zeng Q."/>
            <person name="Gargeya S."/>
            <person name="Fitzgerald M."/>
            <person name="Haas B."/>
            <person name="Abouelleil A."/>
            <person name="Allen A.W."/>
            <person name="Alvarado L."/>
            <person name="Arachchi H.M."/>
            <person name="Berlin A.M."/>
            <person name="Chapman S.B."/>
            <person name="Gainer-Dewar J."/>
            <person name="Goldberg J."/>
            <person name="Griggs A."/>
            <person name="Gujja S."/>
            <person name="Hansen M."/>
            <person name="Howarth C."/>
            <person name="Imamovic A."/>
            <person name="Ireland A."/>
            <person name="Larimer J."/>
            <person name="McCowan C."/>
            <person name="Murphy C."/>
            <person name="Pearson M."/>
            <person name="Poon T.W."/>
            <person name="Priest M."/>
            <person name="Roberts A."/>
            <person name="Saif S."/>
            <person name="Shea T."/>
            <person name="Sisk P."/>
            <person name="Sykes S."/>
            <person name="Wortman J."/>
            <person name="Nusbaum C."/>
            <person name="Birren B."/>
        </authorList>
    </citation>
    <scope>NUCLEOTIDE SEQUENCE [LARGE SCALE GENOMIC DNA]</scope>
    <source>
        <strain evidence="1 2">DSM 19448</strain>
    </source>
</reference>
<dbReference type="InterPro" id="IPR011004">
    <property type="entry name" value="Trimer_LpxA-like_sf"/>
</dbReference>
<comment type="caution">
    <text evidence="1">The sequence shown here is derived from an EMBL/GenBank/DDBJ whole genome shotgun (WGS) entry which is preliminary data.</text>
</comment>
<dbReference type="InterPro" id="IPR051159">
    <property type="entry name" value="Hexapeptide_acetyltransf"/>
</dbReference>
<organism evidence="1 2">
    <name type="scientific">Parabacteroides goldsteinii DSM 19448 = WAL 12034</name>
    <dbReference type="NCBI Taxonomy" id="927665"/>
    <lineage>
        <taxon>Bacteria</taxon>
        <taxon>Pseudomonadati</taxon>
        <taxon>Bacteroidota</taxon>
        <taxon>Bacteroidia</taxon>
        <taxon>Bacteroidales</taxon>
        <taxon>Tannerellaceae</taxon>
        <taxon>Parabacteroides</taxon>
    </lineage>
</organism>
<evidence type="ECO:0000313" key="2">
    <source>
        <dbReference type="Proteomes" id="UP000033047"/>
    </source>
</evidence>
<proteinExistence type="predicted"/>
<gene>
    <name evidence="1" type="ORF">HMPREF1535_03423</name>
</gene>
<dbReference type="HOGENOM" id="CLU_051638_7_1_10"/>